<accession>J3PIZ6</accession>
<dbReference type="AlphaFoldDB" id="J3PIZ6"/>
<evidence type="ECO:0000313" key="1">
    <source>
        <dbReference type="EMBL" id="EJT68972.1"/>
    </source>
</evidence>
<evidence type="ECO:0000313" key="2">
    <source>
        <dbReference type="EnsemblFungi" id="EJT68972"/>
    </source>
</evidence>
<reference evidence="1" key="3">
    <citation type="submission" date="2010-09" db="EMBL/GenBank/DDBJ databases">
        <title>Annotation of Gaeumannomyces graminis var. tritici R3-111a-1.</title>
        <authorList>
            <consortium name="The Broad Institute Genome Sequencing Platform"/>
            <person name="Ma L.-J."/>
            <person name="Dead R."/>
            <person name="Young S.K."/>
            <person name="Zeng Q."/>
            <person name="Gargeya S."/>
            <person name="Fitzgerald M."/>
            <person name="Haas B."/>
            <person name="Abouelleil A."/>
            <person name="Alvarado L."/>
            <person name="Arachchi H.M."/>
            <person name="Berlin A."/>
            <person name="Brown A."/>
            <person name="Chapman S.B."/>
            <person name="Chen Z."/>
            <person name="Dunbar C."/>
            <person name="Freedman E."/>
            <person name="Gearin G."/>
            <person name="Gellesch M."/>
            <person name="Goldberg J."/>
            <person name="Griggs A."/>
            <person name="Gujja S."/>
            <person name="Heiman D."/>
            <person name="Howarth C."/>
            <person name="Larson L."/>
            <person name="Lui A."/>
            <person name="MacDonald P.J.P."/>
            <person name="Mehta T."/>
            <person name="Montmayeur A."/>
            <person name="Murphy C."/>
            <person name="Neiman D."/>
            <person name="Pearson M."/>
            <person name="Priest M."/>
            <person name="Roberts A."/>
            <person name="Saif S."/>
            <person name="Shea T."/>
            <person name="Shenoy N."/>
            <person name="Sisk P."/>
            <person name="Stolte C."/>
            <person name="Sykes S."/>
            <person name="Yandava C."/>
            <person name="Wortman J."/>
            <person name="Nusbaum C."/>
            <person name="Birren B."/>
        </authorList>
    </citation>
    <scope>NUCLEOTIDE SEQUENCE</scope>
    <source>
        <strain evidence="1">R3-111a-1</strain>
    </source>
</reference>
<dbReference type="GeneID" id="20353936"/>
<proteinExistence type="predicted"/>
<dbReference type="EMBL" id="GL385408">
    <property type="protein sequence ID" value="EJT68972.1"/>
    <property type="molecule type" value="Genomic_DNA"/>
</dbReference>
<reference evidence="1" key="2">
    <citation type="submission" date="2010-07" db="EMBL/GenBank/DDBJ databases">
        <authorList>
            <consortium name="The Broad Institute Genome Sequencing Platform"/>
            <consortium name="Broad Institute Genome Sequencing Center for Infectious Disease"/>
            <person name="Ma L.-J."/>
            <person name="Dead R."/>
            <person name="Young S."/>
            <person name="Zeng Q."/>
            <person name="Koehrsen M."/>
            <person name="Alvarado L."/>
            <person name="Berlin A."/>
            <person name="Chapman S.B."/>
            <person name="Chen Z."/>
            <person name="Freedman E."/>
            <person name="Gellesch M."/>
            <person name="Goldberg J."/>
            <person name="Griggs A."/>
            <person name="Gujja S."/>
            <person name="Heilman E.R."/>
            <person name="Heiman D."/>
            <person name="Hepburn T."/>
            <person name="Howarth C."/>
            <person name="Jen D."/>
            <person name="Larson L."/>
            <person name="Mehta T."/>
            <person name="Neiman D."/>
            <person name="Pearson M."/>
            <person name="Roberts A."/>
            <person name="Saif S."/>
            <person name="Shea T."/>
            <person name="Shenoy N."/>
            <person name="Sisk P."/>
            <person name="Stolte C."/>
            <person name="Sykes S."/>
            <person name="Walk T."/>
            <person name="White J."/>
            <person name="Yandava C."/>
            <person name="Haas B."/>
            <person name="Nusbaum C."/>
            <person name="Birren B."/>
        </authorList>
    </citation>
    <scope>NUCLEOTIDE SEQUENCE</scope>
    <source>
        <strain evidence="1">R3-111a-1</strain>
    </source>
</reference>
<dbReference type="Proteomes" id="UP000006039">
    <property type="component" value="Unassembled WGS sequence"/>
</dbReference>
<reference evidence="3" key="1">
    <citation type="submission" date="2010-07" db="EMBL/GenBank/DDBJ databases">
        <title>The genome sequence of Gaeumannomyces graminis var. tritici strain R3-111a-1.</title>
        <authorList>
            <consortium name="The Broad Institute Genome Sequencing Platform"/>
            <person name="Ma L.-J."/>
            <person name="Dead R."/>
            <person name="Young S."/>
            <person name="Zeng Q."/>
            <person name="Koehrsen M."/>
            <person name="Alvarado L."/>
            <person name="Berlin A."/>
            <person name="Chapman S.B."/>
            <person name="Chen Z."/>
            <person name="Freedman E."/>
            <person name="Gellesch M."/>
            <person name="Goldberg J."/>
            <person name="Griggs A."/>
            <person name="Gujja S."/>
            <person name="Heilman E.R."/>
            <person name="Heiman D."/>
            <person name="Hepburn T."/>
            <person name="Howarth C."/>
            <person name="Jen D."/>
            <person name="Larson L."/>
            <person name="Mehta T."/>
            <person name="Neiman D."/>
            <person name="Pearson M."/>
            <person name="Roberts A."/>
            <person name="Saif S."/>
            <person name="Shea T."/>
            <person name="Shenoy N."/>
            <person name="Sisk P."/>
            <person name="Stolte C."/>
            <person name="Sykes S."/>
            <person name="Walk T."/>
            <person name="White J."/>
            <person name="Yandava C."/>
            <person name="Haas B."/>
            <person name="Nusbaum C."/>
            <person name="Birren B."/>
        </authorList>
    </citation>
    <scope>NUCLEOTIDE SEQUENCE [LARGE SCALE GENOMIC DNA]</scope>
    <source>
        <strain evidence="3">R3-111a-1</strain>
    </source>
</reference>
<keyword evidence="3" id="KW-1185">Reference proteome</keyword>
<dbReference type="VEuPathDB" id="FungiDB:GGTG_13478"/>
<name>J3PIZ6_GAET3</name>
<dbReference type="HOGENOM" id="CLU_2386272_0_0_1"/>
<organism evidence="1">
    <name type="scientific">Gaeumannomyces tritici (strain R3-111a-1)</name>
    <name type="common">Wheat and barley take-all root rot fungus</name>
    <name type="synonym">Gaeumannomyces graminis var. tritici</name>
    <dbReference type="NCBI Taxonomy" id="644352"/>
    <lineage>
        <taxon>Eukaryota</taxon>
        <taxon>Fungi</taxon>
        <taxon>Dikarya</taxon>
        <taxon>Ascomycota</taxon>
        <taxon>Pezizomycotina</taxon>
        <taxon>Sordariomycetes</taxon>
        <taxon>Sordariomycetidae</taxon>
        <taxon>Magnaporthales</taxon>
        <taxon>Magnaporthaceae</taxon>
        <taxon>Gaeumannomyces</taxon>
    </lineage>
</organism>
<dbReference type="EnsemblFungi" id="EJT68972">
    <property type="protein sequence ID" value="EJT68972"/>
    <property type="gene ID" value="GGTG_13478"/>
</dbReference>
<gene>
    <name evidence="2" type="primary">20353936</name>
    <name evidence="1" type="ORF">GGTG_13478</name>
</gene>
<dbReference type="RefSeq" id="XP_009229648.1">
    <property type="nucleotide sequence ID" value="XM_009231384.1"/>
</dbReference>
<reference evidence="2" key="4">
    <citation type="journal article" date="2015" name="G3 (Bethesda)">
        <title>Genome sequences of three phytopathogenic species of the Magnaporthaceae family of fungi.</title>
        <authorList>
            <person name="Okagaki L.H."/>
            <person name="Nunes C.C."/>
            <person name="Sailsbery J."/>
            <person name="Clay B."/>
            <person name="Brown D."/>
            <person name="John T."/>
            <person name="Oh Y."/>
            <person name="Young N."/>
            <person name="Fitzgerald M."/>
            <person name="Haas B.J."/>
            <person name="Zeng Q."/>
            <person name="Young S."/>
            <person name="Adiconis X."/>
            <person name="Fan L."/>
            <person name="Levin J.Z."/>
            <person name="Mitchell T.K."/>
            <person name="Okubara P.A."/>
            <person name="Farman M.L."/>
            <person name="Kohn L.M."/>
            <person name="Birren B."/>
            <person name="Ma L.-J."/>
            <person name="Dean R.A."/>
        </authorList>
    </citation>
    <scope>NUCLEOTIDE SEQUENCE</scope>
    <source>
        <strain evidence="2">R3-111a-1</strain>
    </source>
</reference>
<reference evidence="2" key="5">
    <citation type="submission" date="2018-04" db="UniProtKB">
        <authorList>
            <consortium name="EnsemblFungi"/>
        </authorList>
    </citation>
    <scope>IDENTIFICATION</scope>
    <source>
        <strain evidence="2">R3-111a-1</strain>
    </source>
</reference>
<protein>
    <submittedName>
        <fullName evidence="1 2">Uncharacterized protein</fullName>
    </submittedName>
</protein>
<evidence type="ECO:0000313" key="3">
    <source>
        <dbReference type="Proteomes" id="UP000006039"/>
    </source>
</evidence>
<sequence length="94" mass="10123">MLKEAESLEESLRGGHPYIGGKLGLVSRKAFFLSIYRAHALGFSAVGLNNIRATWGTEFLDLSAVVGGRQNLSVSRKALCISRKAFVLAAGHSF</sequence>